<dbReference type="InterPro" id="IPR003439">
    <property type="entry name" value="ABC_transporter-like_ATP-bd"/>
</dbReference>
<dbReference type="Gene3D" id="3.40.50.300">
    <property type="entry name" value="P-loop containing nucleotide triphosphate hydrolases"/>
    <property type="match status" value="1"/>
</dbReference>
<dbReference type="CDD" id="cd03230">
    <property type="entry name" value="ABC_DR_subfamily_A"/>
    <property type="match status" value="1"/>
</dbReference>
<dbReference type="GO" id="GO:0016887">
    <property type="term" value="F:ATP hydrolysis activity"/>
    <property type="evidence" value="ECO:0007669"/>
    <property type="project" value="InterPro"/>
</dbReference>
<keyword evidence="1" id="KW-0813">Transport</keyword>
<protein>
    <submittedName>
        <fullName evidence="5">ABC transporter ATP-binding protein</fullName>
    </submittedName>
</protein>
<dbReference type="InterPro" id="IPR017871">
    <property type="entry name" value="ABC_transporter-like_CS"/>
</dbReference>
<reference evidence="5" key="1">
    <citation type="journal article" date="2020" name="mSystems">
        <title>Genome- and Community-Level Interaction Insights into Carbon Utilization and Element Cycling Functions of Hydrothermarchaeota in Hydrothermal Sediment.</title>
        <authorList>
            <person name="Zhou Z."/>
            <person name="Liu Y."/>
            <person name="Xu W."/>
            <person name="Pan J."/>
            <person name="Luo Z.H."/>
            <person name="Li M."/>
        </authorList>
    </citation>
    <scope>NUCLEOTIDE SEQUENCE [LARGE SCALE GENOMIC DNA]</scope>
    <source>
        <strain evidence="5">SpSt-349</strain>
    </source>
</reference>
<organism evidence="5">
    <name type="scientific">Geobacter metallireducens</name>
    <dbReference type="NCBI Taxonomy" id="28232"/>
    <lineage>
        <taxon>Bacteria</taxon>
        <taxon>Pseudomonadati</taxon>
        <taxon>Thermodesulfobacteriota</taxon>
        <taxon>Desulfuromonadia</taxon>
        <taxon>Geobacterales</taxon>
        <taxon>Geobacteraceae</taxon>
        <taxon>Geobacter</taxon>
    </lineage>
</organism>
<evidence type="ECO:0000259" key="4">
    <source>
        <dbReference type="PROSITE" id="PS50893"/>
    </source>
</evidence>
<dbReference type="PROSITE" id="PS50893">
    <property type="entry name" value="ABC_TRANSPORTER_2"/>
    <property type="match status" value="1"/>
</dbReference>
<feature type="domain" description="ABC transporter" evidence="4">
    <location>
        <begin position="10"/>
        <end position="239"/>
    </location>
</feature>
<keyword evidence="3 5" id="KW-0067">ATP-binding</keyword>
<accession>A0A831UCV2</accession>
<evidence type="ECO:0000313" key="5">
    <source>
        <dbReference type="EMBL" id="HEN42561.1"/>
    </source>
</evidence>
<dbReference type="SMART" id="SM00382">
    <property type="entry name" value="AAA"/>
    <property type="match status" value="1"/>
</dbReference>
<dbReference type="AlphaFoldDB" id="A0A831UCV2"/>
<evidence type="ECO:0000256" key="3">
    <source>
        <dbReference type="ARBA" id="ARBA00022840"/>
    </source>
</evidence>
<evidence type="ECO:0000256" key="1">
    <source>
        <dbReference type="ARBA" id="ARBA00022448"/>
    </source>
</evidence>
<dbReference type="InterPro" id="IPR025302">
    <property type="entry name" value="DrrA1/2-like_C"/>
</dbReference>
<evidence type="ECO:0000256" key="2">
    <source>
        <dbReference type="ARBA" id="ARBA00022741"/>
    </source>
</evidence>
<dbReference type="Pfam" id="PF13732">
    <property type="entry name" value="DrrA1-3_C"/>
    <property type="match status" value="1"/>
</dbReference>
<name>A0A831UCV2_GEOME</name>
<proteinExistence type="predicted"/>
<dbReference type="Pfam" id="PF00005">
    <property type="entry name" value="ABC_tran"/>
    <property type="match status" value="1"/>
</dbReference>
<sequence length="324" mass="36164">MHFSEPTYAVTLRDLEKRFGDFTAVNRISLDVKRGEIFGFLGPNGAGKSTTIRMLCGILQPTAGSGTVAGFDIVRQPEEIKKHIGYMSQKFSLYEDLTVEENIDFYSGIYRIPDARKKERKEWVIRMAGLTEHRGSRTAILSGGWKQRLALGCAVLHEPPIIFLDEPTSGVDPVSRRNFWDLIYHLAGEGVTVFVTTHYMDEAEYCDRLALIYRGELIALGTPTELKTRFMEEEIVEVRCSRPQDAMEVIEAIPGMGHAALFGRALHVVAERAEEAIPAIGEALVAAGFTVDGIERIVPSLEDVFVSLIEARDRESLPQKGFSR</sequence>
<dbReference type="GO" id="GO:0005524">
    <property type="term" value="F:ATP binding"/>
    <property type="evidence" value="ECO:0007669"/>
    <property type="project" value="UniProtKB-KW"/>
</dbReference>
<dbReference type="PANTHER" id="PTHR43038">
    <property type="entry name" value="ATP-BINDING CASSETTE, SUB-FAMILY H, MEMBER 1"/>
    <property type="match status" value="1"/>
</dbReference>
<dbReference type="InterPro" id="IPR003593">
    <property type="entry name" value="AAA+_ATPase"/>
</dbReference>
<dbReference type="PROSITE" id="PS00211">
    <property type="entry name" value="ABC_TRANSPORTER_1"/>
    <property type="match status" value="1"/>
</dbReference>
<dbReference type="EMBL" id="DSOV01000042">
    <property type="protein sequence ID" value="HEN42561.1"/>
    <property type="molecule type" value="Genomic_DNA"/>
</dbReference>
<dbReference type="InterPro" id="IPR027417">
    <property type="entry name" value="P-loop_NTPase"/>
</dbReference>
<keyword evidence="2" id="KW-0547">Nucleotide-binding</keyword>
<dbReference type="SUPFAM" id="SSF52540">
    <property type="entry name" value="P-loop containing nucleoside triphosphate hydrolases"/>
    <property type="match status" value="1"/>
</dbReference>
<comment type="caution">
    <text evidence="5">The sequence shown here is derived from an EMBL/GenBank/DDBJ whole genome shotgun (WGS) entry which is preliminary data.</text>
</comment>
<dbReference type="PANTHER" id="PTHR43038:SF3">
    <property type="entry name" value="ABC TRANSPORTER G FAMILY MEMBER 20 ISOFORM X1"/>
    <property type="match status" value="1"/>
</dbReference>
<gene>
    <name evidence="5" type="ORF">ENQ87_09315</name>
</gene>